<dbReference type="Pfam" id="PF14111">
    <property type="entry name" value="DUF4283"/>
    <property type="match status" value="1"/>
</dbReference>
<protein>
    <recommendedName>
        <fullName evidence="6">Zinc knuckle CX2CX4HX4C domain-containing protein</fullName>
    </recommendedName>
</protein>
<sequence>MDQAVIEGLQYLQLTKEEEEDISISTTSKLKLLKECALSLFGRLLVDQNQNLRALKSTLRSAWKLGSNLRIMDVGKNIFQFKFNSKYQMEWVERNGLWNFDNNLLLMCRWRKGLSVTNISFTHFPFWVQVLGLPFENMSEEVGRDLGNRLGKYIETNKRSWLSEQAKFMRVRVDLPINRPLRRGGNIVNLEGEKFWVSFKYERLPTFCFLCGILGHDERYCLGNSNNFEAHRQYSDWLRANGGPKIGSEKPKASGSDGYVERKEGGSIDRQTPSVIDSMDMEAEQVELPRTIQIQNQNHARPKNMQPGQDGVSANPLVMSPARNLAKGEKPHGNQALSLPLLRGLHLISNVVQVLWQAGIRM</sequence>
<evidence type="ECO:0000313" key="5">
    <source>
        <dbReference type="Proteomes" id="UP000237347"/>
    </source>
</evidence>
<dbReference type="PANTHER" id="PTHR31286">
    <property type="entry name" value="GLYCINE-RICH CELL WALL STRUCTURAL PROTEIN 1.8-LIKE"/>
    <property type="match status" value="1"/>
</dbReference>
<feature type="region of interest" description="Disordered" evidence="1">
    <location>
        <begin position="242"/>
        <end position="272"/>
    </location>
</feature>
<dbReference type="Pfam" id="PF14392">
    <property type="entry name" value="zf-CCHC_4"/>
    <property type="match status" value="1"/>
</dbReference>
<evidence type="ECO:0000313" key="4">
    <source>
        <dbReference type="EMBL" id="KAK7818432.1"/>
    </source>
</evidence>
<gene>
    <name evidence="4" type="ORF">CFP56_041376</name>
</gene>
<proteinExistence type="predicted"/>
<reference evidence="4 5" key="1">
    <citation type="journal article" date="2018" name="Sci. Data">
        <title>The draft genome sequence of cork oak.</title>
        <authorList>
            <person name="Ramos A.M."/>
            <person name="Usie A."/>
            <person name="Barbosa P."/>
            <person name="Barros P.M."/>
            <person name="Capote T."/>
            <person name="Chaves I."/>
            <person name="Simoes F."/>
            <person name="Abreu I."/>
            <person name="Carrasquinho I."/>
            <person name="Faro C."/>
            <person name="Guimaraes J.B."/>
            <person name="Mendonca D."/>
            <person name="Nobrega F."/>
            <person name="Rodrigues L."/>
            <person name="Saibo N.J.M."/>
            <person name="Varela M.C."/>
            <person name="Egas C."/>
            <person name="Matos J."/>
            <person name="Miguel C.M."/>
            <person name="Oliveira M.M."/>
            <person name="Ricardo C.P."/>
            <person name="Goncalves S."/>
        </authorList>
    </citation>
    <scope>NUCLEOTIDE SEQUENCE [LARGE SCALE GENOMIC DNA]</scope>
    <source>
        <strain evidence="5">cv. HL8</strain>
    </source>
</reference>
<dbReference type="AlphaFoldDB" id="A0AAW0IVT1"/>
<evidence type="ECO:0000259" key="3">
    <source>
        <dbReference type="Pfam" id="PF14392"/>
    </source>
</evidence>
<dbReference type="InterPro" id="IPR025558">
    <property type="entry name" value="DUF4283"/>
</dbReference>
<dbReference type="PANTHER" id="PTHR31286:SF178">
    <property type="entry name" value="DUF4283 DOMAIN-CONTAINING PROTEIN"/>
    <property type="match status" value="1"/>
</dbReference>
<evidence type="ECO:0008006" key="6">
    <source>
        <dbReference type="Google" id="ProtNLM"/>
    </source>
</evidence>
<evidence type="ECO:0000256" key="1">
    <source>
        <dbReference type="SAM" id="MobiDB-lite"/>
    </source>
</evidence>
<dbReference type="InterPro" id="IPR025836">
    <property type="entry name" value="Zn_knuckle_CX2CX4HX4C"/>
</dbReference>
<dbReference type="Proteomes" id="UP000237347">
    <property type="component" value="Unassembled WGS sequence"/>
</dbReference>
<dbReference type="EMBL" id="PKMF04000829">
    <property type="protein sequence ID" value="KAK7818432.1"/>
    <property type="molecule type" value="Genomic_DNA"/>
</dbReference>
<comment type="caution">
    <text evidence="4">The sequence shown here is derived from an EMBL/GenBank/DDBJ whole genome shotgun (WGS) entry which is preliminary data.</text>
</comment>
<organism evidence="4 5">
    <name type="scientific">Quercus suber</name>
    <name type="common">Cork oak</name>
    <dbReference type="NCBI Taxonomy" id="58331"/>
    <lineage>
        <taxon>Eukaryota</taxon>
        <taxon>Viridiplantae</taxon>
        <taxon>Streptophyta</taxon>
        <taxon>Embryophyta</taxon>
        <taxon>Tracheophyta</taxon>
        <taxon>Spermatophyta</taxon>
        <taxon>Magnoliopsida</taxon>
        <taxon>eudicotyledons</taxon>
        <taxon>Gunneridae</taxon>
        <taxon>Pentapetalae</taxon>
        <taxon>rosids</taxon>
        <taxon>fabids</taxon>
        <taxon>Fagales</taxon>
        <taxon>Fagaceae</taxon>
        <taxon>Quercus</taxon>
    </lineage>
</organism>
<keyword evidence="5" id="KW-1185">Reference proteome</keyword>
<name>A0AAW0IVT1_QUESU</name>
<feature type="domain" description="Zinc knuckle CX2CX4HX4C" evidence="3">
    <location>
        <begin position="178"/>
        <end position="222"/>
    </location>
</feature>
<dbReference type="InterPro" id="IPR040256">
    <property type="entry name" value="At4g02000-like"/>
</dbReference>
<feature type="domain" description="DUF4283" evidence="2">
    <location>
        <begin position="35"/>
        <end position="116"/>
    </location>
</feature>
<evidence type="ECO:0000259" key="2">
    <source>
        <dbReference type="Pfam" id="PF14111"/>
    </source>
</evidence>
<accession>A0AAW0IVT1</accession>